<dbReference type="PANTHER" id="PTHR30349">
    <property type="entry name" value="PHAGE INTEGRASE-RELATED"/>
    <property type="match status" value="1"/>
</dbReference>
<feature type="domain" description="Tyr recombinase" evidence="3">
    <location>
        <begin position="158"/>
        <end position="325"/>
    </location>
</feature>
<evidence type="ECO:0000313" key="4">
    <source>
        <dbReference type="EMBL" id="CUH47439.1"/>
    </source>
</evidence>
<organism evidence="4 5">
    <name type="scientific">Ruegeria atlantica</name>
    <dbReference type="NCBI Taxonomy" id="81569"/>
    <lineage>
        <taxon>Bacteria</taxon>
        <taxon>Pseudomonadati</taxon>
        <taxon>Pseudomonadota</taxon>
        <taxon>Alphaproteobacteria</taxon>
        <taxon>Rhodobacterales</taxon>
        <taxon>Roseobacteraceae</taxon>
        <taxon>Ruegeria</taxon>
    </lineage>
</organism>
<dbReference type="OrthoDB" id="6388170at2"/>
<dbReference type="RefSeq" id="WP_058277136.1">
    <property type="nucleotide sequence ID" value="NZ_CYPU01000024.1"/>
</dbReference>
<evidence type="ECO:0000313" key="5">
    <source>
        <dbReference type="Proteomes" id="UP000050783"/>
    </source>
</evidence>
<dbReference type="InterPro" id="IPR050090">
    <property type="entry name" value="Tyrosine_recombinase_XerCD"/>
</dbReference>
<gene>
    <name evidence="4" type="ORF">RUA4292_01609</name>
</gene>
<keyword evidence="2" id="KW-0233">DNA recombination</keyword>
<name>A0A0P1EZ59_9RHOB</name>
<accession>A0A0P1EZ59</accession>
<proteinExistence type="predicted"/>
<dbReference type="CDD" id="cd00796">
    <property type="entry name" value="INT_Rci_Hp1_C"/>
    <property type="match status" value="1"/>
</dbReference>
<reference evidence="4 5" key="1">
    <citation type="submission" date="2015-09" db="EMBL/GenBank/DDBJ databases">
        <authorList>
            <consortium name="Swine Surveillance"/>
        </authorList>
    </citation>
    <scope>NUCLEOTIDE SEQUENCE [LARGE SCALE GENOMIC DNA]</scope>
    <source>
        <strain evidence="4 5">CECT 4292</strain>
    </source>
</reference>
<dbReference type="InterPro" id="IPR002104">
    <property type="entry name" value="Integrase_catalytic"/>
</dbReference>
<evidence type="ECO:0000256" key="2">
    <source>
        <dbReference type="ARBA" id="ARBA00023172"/>
    </source>
</evidence>
<evidence type="ECO:0000256" key="1">
    <source>
        <dbReference type="ARBA" id="ARBA00022908"/>
    </source>
</evidence>
<dbReference type="GO" id="GO:0006310">
    <property type="term" value="P:DNA recombination"/>
    <property type="evidence" value="ECO:0007669"/>
    <property type="project" value="UniProtKB-KW"/>
</dbReference>
<dbReference type="GO" id="GO:0015074">
    <property type="term" value="P:DNA integration"/>
    <property type="evidence" value="ECO:0007669"/>
    <property type="project" value="UniProtKB-KW"/>
</dbReference>
<dbReference type="GeneID" id="55492851"/>
<keyword evidence="1" id="KW-0229">DNA integration</keyword>
<dbReference type="Proteomes" id="UP000050783">
    <property type="component" value="Unassembled WGS sequence"/>
</dbReference>
<sequence>MATINKRPSGKWQATVRLAGRSTSKTFTKRADAVKWARVVETEAERTDSVSHRALAGADTANAFTLAYALRHLANEQVGERWRLHALARTQVAKLRINVLTLDDFAQWRDQRMLDAKPSTVVRELSLMQTAIDRQLGEYADSPANPVRHLKRPRVVDRRERRLTDREWQRLLDAAGECLNPLMRPLLVLARETAMRRGELLSMEWRNVDLEACTVLLPKTKNGHARLVPLSPQAVAILAKLHRNDERVLPMTANAVRLAWQRLRARAGVADIRLHDLRAQAATDKLLDGWSVAEVQVLTGHRDAGVLLERYARLRATDVVAKLHAQGARE</sequence>
<protein>
    <submittedName>
        <fullName evidence="4">Integrase</fullName>
    </submittedName>
</protein>
<dbReference type="GO" id="GO:0003677">
    <property type="term" value="F:DNA binding"/>
    <property type="evidence" value="ECO:0007669"/>
    <property type="project" value="InterPro"/>
</dbReference>
<evidence type="ECO:0000259" key="3">
    <source>
        <dbReference type="PROSITE" id="PS51898"/>
    </source>
</evidence>
<dbReference type="InterPro" id="IPR013762">
    <property type="entry name" value="Integrase-like_cat_sf"/>
</dbReference>
<dbReference type="InterPro" id="IPR011010">
    <property type="entry name" value="DNA_brk_join_enz"/>
</dbReference>
<dbReference type="SUPFAM" id="SSF56349">
    <property type="entry name" value="DNA breaking-rejoining enzymes"/>
    <property type="match status" value="1"/>
</dbReference>
<dbReference type="AlphaFoldDB" id="A0A0P1EZ59"/>
<dbReference type="Gene3D" id="1.10.443.10">
    <property type="entry name" value="Intergrase catalytic core"/>
    <property type="match status" value="1"/>
</dbReference>
<dbReference type="PANTHER" id="PTHR30349:SF94">
    <property type="entry name" value="INTEGRASE_RECOMBINASE HI_1414-RELATED"/>
    <property type="match status" value="1"/>
</dbReference>
<dbReference type="EMBL" id="CYPU01000024">
    <property type="protein sequence ID" value="CUH47439.1"/>
    <property type="molecule type" value="Genomic_DNA"/>
</dbReference>
<dbReference type="PROSITE" id="PS51898">
    <property type="entry name" value="TYR_RECOMBINASE"/>
    <property type="match status" value="1"/>
</dbReference>
<dbReference type="Pfam" id="PF00589">
    <property type="entry name" value="Phage_integrase"/>
    <property type="match status" value="1"/>
</dbReference>